<dbReference type="InterPro" id="IPR010998">
    <property type="entry name" value="Integrase_recombinase_N"/>
</dbReference>
<comment type="caution">
    <text evidence="8">The sequence shown here is derived from an EMBL/GenBank/DDBJ whole genome shotgun (WGS) entry which is preliminary data.</text>
</comment>
<dbReference type="InterPro" id="IPR044068">
    <property type="entry name" value="CB"/>
</dbReference>
<dbReference type="InterPro" id="IPR025166">
    <property type="entry name" value="Integrase_DNA_bind_dom"/>
</dbReference>
<evidence type="ECO:0000256" key="3">
    <source>
        <dbReference type="ARBA" id="ARBA00023125"/>
    </source>
</evidence>
<dbReference type="PROSITE" id="PS51900">
    <property type="entry name" value="CB"/>
    <property type="match status" value="1"/>
</dbReference>
<comment type="similarity">
    <text evidence="1">Belongs to the 'phage' integrase family.</text>
</comment>
<gene>
    <name evidence="8" type="ORF">GCM10011380_09070</name>
</gene>
<evidence type="ECO:0000256" key="2">
    <source>
        <dbReference type="ARBA" id="ARBA00022908"/>
    </source>
</evidence>
<dbReference type="AlphaFoldDB" id="A0A916WQR9"/>
<dbReference type="InterPro" id="IPR011010">
    <property type="entry name" value="DNA_brk_join_enz"/>
</dbReference>
<evidence type="ECO:0000259" key="6">
    <source>
        <dbReference type="PROSITE" id="PS51898"/>
    </source>
</evidence>
<dbReference type="Pfam" id="PF13356">
    <property type="entry name" value="Arm-DNA-bind_3"/>
    <property type="match status" value="1"/>
</dbReference>
<reference evidence="8" key="2">
    <citation type="submission" date="2020-09" db="EMBL/GenBank/DDBJ databases">
        <authorList>
            <person name="Sun Q."/>
            <person name="Zhou Y."/>
        </authorList>
    </citation>
    <scope>NUCLEOTIDE SEQUENCE</scope>
    <source>
        <strain evidence="8">CGMCC 1.15330</strain>
    </source>
</reference>
<feature type="domain" description="Core-binding (CB)" evidence="7">
    <location>
        <begin position="91"/>
        <end position="172"/>
    </location>
</feature>
<dbReference type="PANTHER" id="PTHR30629">
    <property type="entry name" value="PROPHAGE INTEGRASE"/>
    <property type="match status" value="1"/>
</dbReference>
<name>A0A916WQR9_9SPHN</name>
<proteinExistence type="inferred from homology"/>
<keyword evidence="4" id="KW-0233">DNA recombination</keyword>
<evidence type="ECO:0000256" key="5">
    <source>
        <dbReference type="PROSITE-ProRule" id="PRU01248"/>
    </source>
</evidence>
<protein>
    <submittedName>
        <fullName evidence="8">Integrase</fullName>
    </submittedName>
</protein>
<dbReference type="Pfam" id="PF00589">
    <property type="entry name" value="Phage_integrase"/>
    <property type="match status" value="1"/>
</dbReference>
<dbReference type="SUPFAM" id="SSF56349">
    <property type="entry name" value="DNA breaking-rejoining enzymes"/>
    <property type="match status" value="1"/>
</dbReference>
<organism evidence="8 9">
    <name type="scientific">Sphingomonas metalli</name>
    <dbReference type="NCBI Taxonomy" id="1779358"/>
    <lineage>
        <taxon>Bacteria</taxon>
        <taxon>Pseudomonadati</taxon>
        <taxon>Pseudomonadota</taxon>
        <taxon>Alphaproteobacteria</taxon>
        <taxon>Sphingomonadales</taxon>
        <taxon>Sphingomonadaceae</taxon>
        <taxon>Sphingomonas</taxon>
    </lineage>
</organism>
<evidence type="ECO:0000256" key="1">
    <source>
        <dbReference type="ARBA" id="ARBA00008857"/>
    </source>
</evidence>
<dbReference type="Gene3D" id="3.30.160.390">
    <property type="entry name" value="Integrase, DNA-binding domain"/>
    <property type="match status" value="1"/>
</dbReference>
<dbReference type="PROSITE" id="PS51898">
    <property type="entry name" value="TYR_RECOMBINASE"/>
    <property type="match status" value="1"/>
</dbReference>
<dbReference type="InterPro" id="IPR038488">
    <property type="entry name" value="Integrase_DNA-bd_sf"/>
</dbReference>
<accession>A0A916WQR9</accession>
<dbReference type="PANTHER" id="PTHR30629:SF2">
    <property type="entry name" value="PROPHAGE INTEGRASE INTS-RELATED"/>
    <property type="match status" value="1"/>
</dbReference>
<evidence type="ECO:0000256" key="4">
    <source>
        <dbReference type="ARBA" id="ARBA00023172"/>
    </source>
</evidence>
<dbReference type="EMBL" id="BMIH01000001">
    <property type="protein sequence ID" value="GGB21667.1"/>
    <property type="molecule type" value="Genomic_DNA"/>
</dbReference>
<dbReference type="InterPro" id="IPR050808">
    <property type="entry name" value="Phage_Integrase"/>
</dbReference>
<evidence type="ECO:0000313" key="9">
    <source>
        <dbReference type="Proteomes" id="UP000623067"/>
    </source>
</evidence>
<dbReference type="InterPro" id="IPR002104">
    <property type="entry name" value="Integrase_catalytic"/>
</dbReference>
<evidence type="ECO:0000259" key="7">
    <source>
        <dbReference type="PROSITE" id="PS51900"/>
    </source>
</evidence>
<dbReference type="Gene3D" id="1.10.443.10">
    <property type="entry name" value="Intergrase catalytic core"/>
    <property type="match status" value="1"/>
</dbReference>
<dbReference type="InterPro" id="IPR053876">
    <property type="entry name" value="Phage_int_M"/>
</dbReference>
<dbReference type="GO" id="GO:0006310">
    <property type="term" value="P:DNA recombination"/>
    <property type="evidence" value="ECO:0007669"/>
    <property type="project" value="UniProtKB-KW"/>
</dbReference>
<keyword evidence="3 5" id="KW-0238">DNA-binding</keyword>
<dbReference type="Gene3D" id="1.10.150.130">
    <property type="match status" value="1"/>
</dbReference>
<reference evidence="8" key="1">
    <citation type="journal article" date="2014" name="Int. J. Syst. Evol. Microbiol.">
        <title>Complete genome sequence of Corynebacterium casei LMG S-19264T (=DSM 44701T), isolated from a smear-ripened cheese.</title>
        <authorList>
            <consortium name="US DOE Joint Genome Institute (JGI-PGF)"/>
            <person name="Walter F."/>
            <person name="Albersmeier A."/>
            <person name="Kalinowski J."/>
            <person name="Ruckert C."/>
        </authorList>
    </citation>
    <scope>NUCLEOTIDE SEQUENCE</scope>
    <source>
        <strain evidence="8">CGMCC 1.15330</strain>
    </source>
</reference>
<keyword evidence="2" id="KW-0229">DNA integration</keyword>
<feature type="domain" description="Tyr recombinase" evidence="6">
    <location>
        <begin position="197"/>
        <end position="402"/>
    </location>
</feature>
<evidence type="ECO:0000313" key="8">
    <source>
        <dbReference type="EMBL" id="GGB21667.1"/>
    </source>
</evidence>
<keyword evidence="9" id="KW-1185">Reference proteome</keyword>
<dbReference type="InterPro" id="IPR013762">
    <property type="entry name" value="Integrase-like_cat_sf"/>
</dbReference>
<dbReference type="Pfam" id="PF22022">
    <property type="entry name" value="Phage_int_M"/>
    <property type="match status" value="1"/>
</dbReference>
<sequence>MLTNAAVKAARPQARAYKIFDGHGLFLFVAPTGLRSFRMRFRLAGKEQLLTIGTWPELSLVDARARCEVAREQLGRGEDPRTAGAASAAEMTVERAARAWHAHRRGDWTPVHAADVIASLERDIFPAIGAMPLDQVTRPIVLKTLRAIEARGRVETARRIQQRVNAVFAFARSEGWCDHDPAGDVAEALKRARAPRRQPAIVDAGELRQLLAAAELVDAPIAVKLASRFLALTAVRLAAVRGARWSEIEDLDGAAPIWRVPAARMKLAAAKKADASNDHLVPLSPAAVEVLRYVRARVSPDIPVLHIFPGTGDAAPIAEGAIGRLYQRAGYAGRHVPHGWRASFSTILNERLPGERGAIDRALGHVGGGRDDEAEGINRKVEGAYNRAAHLPRRRRLFEEWAAILAADDCAGGDASG</sequence>
<dbReference type="GO" id="GO:0003677">
    <property type="term" value="F:DNA binding"/>
    <property type="evidence" value="ECO:0007669"/>
    <property type="project" value="UniProtKB-UniRule"/>
</dbReference>
<dbReference type="RefSeq" id="WP_188657497.1">
    <property type="nucleotide sequence ID" value="NZ_BMIH01000001.1"/>
</dbReference>
<dbReference type="Proteomes" id="UP000623067">
    <property type="component" value="Unassembled WGS sequence"/>
</dbReference>
<dbReference type="GO" id="GO:0015074">
    <property type="term" value="P:DNA integration"/>
    <property type="evidence" value="ECO:0007669"/>
    <property type="project" value="UniProtKB-KW"/>
</dbReference>